<proteinExistence type="predicted"/>
<sequence>MNTVGQLSHGREEAFDLFKRDFISTPAGAKIEAQKAALRVQYAEAKALGQAINSAKQEAGRSGQPYCRHCLC</sequence>
<dbReference type="AlphaFoldDB" id="A0A448WPP5"/>
<accession>A0A448WPP5</accession>
<dbReference type="Proteomes" id="UP000784294">
    <property type="component" value="Unassembled WGS sequence"/>
</dbReference>
<name>A0A448WPP5_9PLAT</name>
<protein>
    <recommendedName>
        <fullName evidence="1">Kinesin-like protein KIF6/9 C-terminal domain-containing protein</fullName>
    </recommendedName>
</protein>
<organism evidence="2 3">
    <name type="scientific">Protopolystoma xenopodis</name>
    <dbReference type="NCBI Taxonomy" id="117903"/>
    <lineage>
        <taxon>Eukaryota</taxon>
        <taxon>Metazoa</taxon>
        <taxon>Spiralia</taxon>
        <taxon>Lophotrochozoa</taxon>
        <taxon>Platyhelminthes</taxon>
        <taxon>Monogenea</taxon>
        <taxon>Polyopisthocotylea</taxon>
        <taxon>Polystomatidea</taxon>
        <taxon>Polystomatidae</taxon>
        <taxon>Protopolystoma</taxon>
    </lineage>
</organism>
<evidence type="ECO:0000259" key="1">
    <source>
        <dbReference type="Pfam" id="PF23735"/>
    </source>
</evidence>
<evidence type="ECO:0000313" key="3">
    <source>
        <dbReference type="Proteomes" id="UP000784294"/>
    </source>
</evidence>
<gene>
    <name evidence="2" type="ORF">PXEA_LOCUS10548</name>
</gene>
<keyword evidence="3" id="KW-1185">Reference proteome</keyword>
<dbReference type="Pfam" id="PF23735">
    <property type="entry name" value="KIF9"/>
    <property type="match status" value="1"/>
</dbReference>
<dbReference type="OrthoDB" id="3176171at2759"/>
<evidence type="ECO:0000313" key="2">
    <source>
        <dbReference type="EMBL" id="VEL17108.1"/>
    </source>
</evidence>
<dbReference type="EMBL" id="CAAALY010031105">
    <property type="protein sequence ID" value="VEL17108.1"/>
    <property type="molecule type" value="Genomic_DNA"/>
</dbReference>
<reference evidence="2" key="1">
    <citation type="submission" date="2018-11" db="EMBL/GenBank/DDBJ databases">
        <authorList>
            <consortium name="Pathogen Informatics"/>
        </authorList>
    </citation>
    <scope>NUCLEOTIDE SEQUENCE</scope>
</reference>
<feature type="domain" description="Kinesin-like protein KIF6/9 C-terminal" evidence="1">
    <location>
        <begin position="10"/>
        <end position="59"/>
    </location>
</feature>
<dbReference type="InterPro" id="IPR056524">
    <property type="entry name" value="KIF6/9_C"/>
</dbReference>
<comment type="caution">
    <text evidence="2">The sequence shown here is derived from an EMBL/GenBank/DDBJ whole genome shotgun (WGS) entry which is preliminary data.</text>
</comment>